<dbReference type="PANTHER" id="PTHR24096">
    <property type="entry name" value="LONG-CHAIN-FATTY-ACID--COA LIGASE"/>
    <property type="match status" value="1"/>
</dbReference>
<dbReference type="Pfam" id="PF00501">
    <property type="entry name" value="AMP-binding"/>
    <property type="match status" value="1"/>
</dbReference>
<dbReference type="PANTHER" id="PTHR24096:SF149">
    <property type="entry name" value="AMP-BINDING DOMAIN-CONTAINING PROTEIN-RELATED"/>
    <property type="match status" value="1"/>
</dbReference>
<dbReference type="EMBL" id="KZ819602">
    <property type="protein sequence ID" value="PWN37722.1"/>
    <property type="molecule type" value="Genomic_DNA"/>
</dbReference>
<dbReference type="RefSeq" id="XP_025358024.1">
    <property type="nucleotide sequence ID" value="XM_025497168.1"/>
</dbReference>
<proteinExistence type="inferred from homology"/>
<evidence type="ECO:0000313" key="7">
    <source>
        <dbReference type="Proteomes" id="UP000245771"/>
    </source>
</evidence>
<dbReference type="GO" id="GO:0016405">
    <property type="term" value="F:CoA-ligase activity"/>
    <property type="evidence" value="ECO:0007669"/>
    <property type="project" value="TreeGrafter"/>
</dbReference>
<organism evidence="6 7">
    <name type="scientific">Meira miltonrushii</name>
    <dbReference type="NCBI Taxonomy" id="1280837"/>
    <lineage>
        <taxon>Eukaryota</taxon>
        <taxon>Fungi</taxon>
        <taxon>Dikarya</taxon>
        <taxon>Basidiomycota</taxon>
        <taxon>Ustilaginomycotina</taxon>
        <taxon>Exobasidiomycetes</taxon>
        <taxon>Exobasidiales</taxon>
        <taxon>Brachybasidiaceae</taxon>
        <taxon>Meira</taxon>
    </lineage>
</organism>
<evidence type="ECO:0000313" key="6">
    <source>
        <dbReference type="EMBL" id="PWN37722.1"/>
    </source>
</evidence>
<comment type="similarity">
    <text evidence="1">Belongs to the ATP-dependent AMP-binding enzyme family.</text>
</comment>
<dbReference type="STRING" id="1280837.A0A316VJC6"/>
<dbReference type="InterPro" id="IPR000873">
    <property type="entry name" value="AMP-dep_synth/lig_dom"/>
</dbReference>
<name>A0A316VJC6_9BASI</name>
<dbReference type="InterPro" id="IPR045851">
    <property type="entry name" value="AMP-bd_C_sf"/>
</dbReference>
<feature type="transmembrane region" description="Helical" evidence="3">
    <location>
        <begin position="76"/>
        <end position="104"/>
    </location>
</feature>
<evidence type="ECO:0000256" key="3">
    <source>
        <dbReference type="SAM" id="Phobius"/>
    </source>
</evidence>
<feature type="domain" description="AMP-binding enzyme C-terminal" evidence="5">
    <location>
        <begin position="440"/>
        <end position="525"/>
    </location>
</feature>
<dbReference type="AlphaFoldDB" id="A0A316VJC6"/>
<evidence type="ECO:0000256" key="2">
    <source>
        <dbReference type="ARBA" id="ARBA00022598"/>
    </source>
</evidence>
<dbReference type="Proteomes" id="UP000245771">
    <property type="component" value="Unassembled WGS sequence"/>
</dbReference>
<accession>A0A316VJC6</accession>
<gene>
    <name evidence="6" type="ORF">FA14DRAFT_142227</name>
</gene>
<keyword evidence="2" id="KW-0436">Ligase</keyword>
<dbReference type="InterPro" id="IPR020845">
    <property type="entry name" value="AMP-binding_CS"/>
</dbReference>
<dbReference type="Gene3D" id="3.40.50.12780">
    <property type="entry name" value="N-terminal domain of ligase-like"/>
    <property type="match status" value="1"/>
</dbReference>
<dbReference type="OrthoDB" id="1898221at2759"/>
<evidence type="ECO:0000259" key="5">
    <source>
        <dbReference type="Pfam" id="PF13193"/>
    </source>
</evidence>
<protein>
    <submittedName>
        <fullName evidence="6">Acetyl-CoA synthetase-like protein</fullName>
    </submittedName>
</protein>
<keyword evidence="3" id="KW-1133">Transmembrane helix</keyword>
<dbReference type="InterPro" id="IPR042099">
    <property type="entry name" value="ANL_N_sf"/>
</dbReference>
<dbReference type="Pfam" id="PF13193">
    <property type="entry name" value="AMP-binding_C"/>
    <property type="match status" value="1"/>
</dbReference>
<dbReference type="InterPro" id="IPR025110">
    <property type="entry name" value="AMP-bd_C"/>
</dbReference>
<keyword evidence="3" id="KW-0472">Membrane</keyword>
<feature type="domain" description="AMP-dependent synthetase/ligase" evidence="4">
    <location>
        <begin position="41"/>
        <end position="388"/>
    </location>
</feature>
<dbReference type="PROSITE" id="PS00455">
    <property type="entry name" value="AMP_BINDING"/>
    <property type="match status" value="1"/>
</dbReference>
<dbReference type="Gene3D" id="3.30.300.30">
    <property type="match status" value="1"/>
</dbReference>
<dbReference type="FunCoup" id="A0A316VJC6">
    <property type="interactions" value="285"/>
</dbReference>
<evidence type="ECO:0000256" key="1">
    <source>
        <dbReference type="ARBA" id="ARBA00006432"/>
    </source>
</evidence>
<dbReference type="SUPFAM" id="SSF56801">
    <property type="entry name" value="Acetyl-CoA synthetase-like"/>
    <property type="match status" value="1"/>
</dbReference>
<reference evidence="6 7" key="1">
    <citation type="journal article" date="2018" name="Mol. Biol. Evol.">
        <title>Broad Genomic Sampling Reveals a Smut Pathogenic Ancestry of the Fungal Clade Ustilaginomycotina.</title>
        <authorList>
            <person name="Kijpornyongpan T."/>
            <person name="Mondo S.J."/>
            <person name="Barry K."/>
            <person name="Sandor L."/>
            <person name="Lee J."/>
            <person name="Lipzen A."/>
            <person name="Pangilinan J."/>
            <person name="LaButti K."/>
            <person name="Hainaut M."/>
            <person name="Henrissat B."/>
            <person name="Grigoriev I.V."/>
            <person name="Spatafora J.W."/>
            <person name="Aime M.C."/>
        </authorList>
    </citation>
    <scope>NUCLEOTIDE SEQUENCE [LARGE SCALE GENOMIC DNA]</scope>
    <source>
        <strain evidence="6 7">MCA 3882</strain>
    </source>
</reference>
<keyword evidence="3" id="KW-0812">Transmembrane</keyword>
<sequence>MDVKMKIYQSSTPMPQVPNKGIYDLLFADTSFDDGQIVFKECFGDHKEISRGQLKLQLHRFGLGLQQKKGLKKGDVVLAILPNMIGFPIAVFGCVFAGLIVAFANPAYSEKELKHIANLVEPKAIATVKPLLKQITNAGLSIESCIIMDQPYGQGSTFVDDLLASESDARKAKAVTVNDLNETAYLPCSSGTTGLPKAVMISHRNMVSMLVTLVSIPHFYDKPWRAVAVAPFFHAMALANAVHLPLFKKGSYVAIMQRFDAGEFCDVVKNEKIDFANLAPPALRVLMAHPKVKQLNRIELMCVGAAPLDAELQQRAMDVFGCEIAQGHGMTETTVGTLGMQKKRKLGSCGPPMPGLELRVVDDDGNDVKQGERGELLVRAGNIFRGYWKNEAATKETFTDDGQWLKTGDIAVVHDTGDFSIVDRKKELIKYKGYQVAPAELEGLLLQHPKVAAAAVIGIYDKELVTELPRAYIQLKPDHKQEGQSNVEQLAKDLTEFIAKQTSSHKRLRGGVRILEQVPVNPSGKILRKEIRALAAKEENEKSPLQAKL</sequence>
<dbReference type="InParanoid" id="A0A316VJC6"/>
<dbReference type="GeneID" id="37018949"/>
<keyword evidence="7" id="KW-1185">Reference proteome</keyword>
<evidence type="ECO:0000259" key="4">
    <source>
        <dbReference type="Pfam" id="PF00501"/>
    </source>
</evidence>